<proteinExistence type="predicted"/>
<evidence type="ECO:0000259" key="1">
    <source>
        <dbReference type="PROSITE" id="PS51471"/>
    </source>
</evidence>
<dbReference type="InterPro" id="IPR005123">
    <property type="entry name" value="Oxoglu/Fe-dep_dioxygenase_dom"/>
</dbReference>
<dbReference type="PATRIC" id="fig|456.5.peg.2918"/>
<evidence type="ECO:0000313" key="2">
    <source>
        <dbReference type="EMBL" id="KTD18417.1"/>
    </source>
</evidence>
<dbReference type="InterPro" id="IPR037151">
    <property type="entry name" value="AlkB-like_sf"/>
</dbReference>
<dbReference type="SUPFAM" id="SSF51197">
    <property type="entry name" value="Clavaminate synthase-like"/>
    <property type="match status" value="1"/>
</dbReference>
<dbReference type="PANTHER" id="PTHR12463">
    <property type="entry name" value="OXYGENASE-RELATED"/>
    <property type="match status" value="1"/>
</dbReference>
<dbReference type="RefSeq" id="WP_058472079.1">
    <property type="nucleotide sequence ID" value="NZ_CAAAIC010000005.1"/>
</dbReference>
<dbReference type="Pfam" id="PF13532">
    <property type="entry name" value="2OG-FeII_Oxy_2"/>
    <property type="match status" value="1"/>
</dbReference>
<organism evidence="2 3">
    <name type="scientific">Legionella jordanis</name>
    <dbReference type="NCBI Taxonomy" id="456"/>
    <lineage>
        <taxon>Bacteria</taxon>
        <taxon>Pseudomonadati</taxon>
        <taxon>Pseudomonadota</taxon>
        <taxon>Gammaproteobacteria</taxon>
        <taxon>Legionellales</taxon>
        <taxon>Legionellaceae</taxon>
        <taxon>Legionella</taxon>
    </lineage>
</organism>
<name>A0A0W0VE43_9GAMM</name>
<dbReference type="Proteomes" id="UP000055035">
    <property type="component" value="Unassembled WGS sequence"/>
</dbReference>
<dbReference type="InterPro" id="IPR027450">
    <property type="entry name" value="AlkB-like"/>
</dbReference>
<feature type="domain" description="Fe2OG dioxygenase" evidence="1">
    <location>
        <begin position="92"/>
        <end position="183"/>
    </location>
</feature>
<gene>
    <name evidence="2" type="ORF">Ljor_2723</name>
</gene>
<dbReference type="GO" id="GO:0016491">
    <property type="term" value="F:oxidoreductase activity"/>
    <property type="evidence" value="ECO:0007669"/>
    <property type="project" value="TreeGrafter"/>
</dbReference>
<dbReference type="InterPro" id="IPR032857">
    <property type="entry name" value="ALKBH4"/>
</dbReference>
<sequence>MKNIAATEAPQGFLYIPDFLKGNEEEELITQIKNLEWEEVRMHGVTARRRVVHFGLNYTYDNRSISPTSAPPVFLDFVLERAAHLLRIKTEELAEILITDYPAGAGIGWHRDAPMFDKVFGVSLLNPCTMKFRRKREDHYQLFKMPLAPRSAYVLSGSARWQWQHHIPLVKMQRYSMTFRTLRPER</sequence>
<dbReference type="STRING" id="456.Ljor_2723"/>
<dbReference type="PROSITE" id="PS51471">
    <property type="entry name" value="FE2OG_OXY"/>
    <property type="match status" value="1"/>
</dbReference>
<reference evidence="2 3" key="1">
    <citation type="submission" date="2015-11" db="EMBL/GenBank/DDBJ databases">
        <title>Genomic analysis of 38 Legionella species identifies large and diverse effector repertoires.</title>
        <authorList>
            <person name="Burstein D."/>
            <person name="Amaro F."/>
            <person name="Zusman T."/>
            <person name="Lifshitz Z."/>
            <person name="Cohen O."/>
            <person name="Gilbert J.A."/>
            <person name="Pupko T."/>
            <person name="Shuman H.A."/>
            <person name="Segal G."/>
        </authorList>
    </citation>
    <scope>NUCLEOTIDE SEQUENCE [LARGE SCALE GENOMIC DNA]</scope>
    <source>
        <strain evidence="2 3">BL-540</strain>
    </source>
</reference>
<dbReference type="EMBL" id="LNYJ01000011">
    <property type="protein sequence ID" value="KTD18417.1"/>
    <property type="molecule type" value="Genomic_DNA"/>
</dbReference>
<keyword evidence="3" id="KW-1185">Reference proteome</keyword>
<comment type="caution">
    <text evidence="2">The sequence shown here is derived from an EMBL/GenBank/DDBJ whole genome shotgun (WGS) entry which is preliminary data.</text>
</comment>
<evidence type="ECO:0000313" key="3">
    <source>
        <dbReference type="Proteomes" id="UP000055035"/>
    </source>
</evidence>
<accession>A0A0W0VE43</accession>
<dbReference type="GO" id="GO:0070988">
    <property type="term" value="P:demethylation"/>
    <property type="evidence" value="ECO:0007669"/>
    <property type="project" value="InterPro"/>
</dbReference>
<dbReference type="PANTHER" id="PTHR12463:SF1">
    <property type="entry name" value="2-OXOGLUTARATE AND FE-DEPENDENT OXYGENASE FAMILY PROTEIN"/>
    <property type="match status" value="1"/>
</dbReference>
<dbReference type="Gene3D" id="2.60.120.590">
    <property type="entry name" value="Alpha-ketoglutarate-dependent dioxygenase AlkB-like"/>
    <property type="match status" value="1"/>
</dbReference>
<dbReference type="OrthoDB" id="278699at2"/>
<dbReference type="AlphaFoldDB" id="A0A0W0VE43"/>
<protein>
    <recommendedName>
        <fullName evidence="1">Fe2OG dioxygenase domain-containing protein</fullName>
    </recommendedName>
</protein>
<dbReference type="GO" id="GO:0032451">
    <property type="term" value="F:demethylase activity"/>
    <property type="evidence" value="ECO:0007669"/>
    <property type="project" value="TreeGrafter"/>
</dbReference>